<accession>A0A124GNW1</accession>
<name>A0A124GNW1_PICGL</name>
<dbReference type="EMBL" id="LKAM01000002">
    <property type="protein sequence ID" value="KUM50046.1"/>
    <property type="molecule type" value="Genomic_DNA"/>
</dbReference>
<keyword evidence="1" id="KW-0496">Mitochondrion</keyword>
<sequence>MLNQMLSNAAISLYQCLVGCLMSTLKYMVGRNAPHAQYARSNCLVDSSALCQTIPCCSTFSIFLVALPSRPLRSCSSFSLLRGRSSVFSLDLQTLSILTLCCNALMSSTFF</sequence>
<protein>
    <submittedName>
        <fullName evidence="1">Uncharacterized protein</fullName>
    </submittedName>
</protein>
<evidence type="ECO:0000313" key="1">
    <source>
        <dbReference type="EMBL" id="KUM50046.1"/>
    </source>
</evidence>
<dbReference type="AlphaFoldDB" id="A0A124GNW1"/>
<comment type="caution">
    <text evidence="1">The sequence shown here is derived from an EMBL/GenBank/DDBJ whole genome shotgun (WGS) entry which is preliminary data.</text>
</comment>
<proteinExistence type="predicted"/>
<reference evidence="1" key="1">
    <citation type="journal article" date="2015" name="Genome Biol. Evol.">
        <title>Organellar Genomes of White Spruce (Picea glauca): Assembly and Annotation.</title>
        <authorList>
            <person name="Jackman S.D."/>
            <person name="Warren R.L."/>
            <person name="Gibb E.A."/>
            <person name="Vandervalk B.P."/>
            <person name="Mohamadi H."/>
            <person name="Chu J."/>
            <person name="Raymond A."/>
            <person name="Pleasance S."/>
            <person name="Coope R."/>
            <person name="Wildung M.R."/>
            <person name="Ritland C.E."/>
            <person name="Bousquet J."/>
            <person name="Jones S.J."/>
            <person name="Bohlmann J."/>
            <person name="Birol I."/>
        </authorList>
    </citation>
    <scope>NUCLEOTIDE SEQUENCE [LARGE SCALE GENOMIC DNA]</scope>
    <source>
        <tissue evidence="1">Flushing bud</tissue>
    </source>
</reference>
<geneLocation type="mitochondrion" evidence="1"/>
<gene>
    <name evidence="1" type="ORF">ABT39_MTgene3274</name>
</gene>
<organism evidence="1">
    <name type="scientific">Picea glauca</name>
    <name type="common">White spruce</name>
    <name type="synonym">Pinus glauca</name>
    <dbReference type="NCBI Taxonomy" id="3330"/>
    <lineage>
        <taxon>Eukaryota</taxon>
        <taxon>Viridiplantae</taxon>
        <taxon>Streptophyta</taxon>
        <taxon>Embryophyta</taxon>
        <taxon>Tracheophyta</taxon>
        <taxon>Spermatophyta</taxon>
        <taxon>Pinopsida</taxon>
        <taxon>Pinidae</taxon>
        <taxon>Conifers I</taxon>
        <taxon>Pinales</taxon>
        <taxon>Pinaceae</taxon>
        <taxon>Picea</taxon>
    </lineage>
</organism>